<dbReference type="Pfam" id="PF21075">
    <property type="entry name" value="GDH_ACT1"/>
    <property type="match status" value="1"/>
</dbReference>
<dbReference type="Gene3D" id="3.40.50.720">
    <property type="entry name" value="NAD(P)-binding Rossmann-like Domain"/>
    <property type="match status" value="1"/>
</dbReference>
<dbReference type="InterPro" id="IPR024727">
    <property type="entry name" value="NAD_Glu_DH_N_ACT1"/>
</dbReference>
<dbReference type="PIRSF" id="PIRSF036761">
    <property type="entry name" value="GDH_Mll4104"/>
    <property type="match status" value="1"/>
</dbReference>
<dbReference type="InterPro" id="IPR049064">
    <property type="entry name" value="NAD_Glu_DH_ACT3"/>
</dbReference>
<evidence type="ECO:0000259" key="6">
    <source>
        <dbReference type="Pfam" id="PF21077"/>
    </source>
</evidence>
<evidence type="ECO:0000259" key="5">
    <source>
        <dbReference type="Pfam" id="PF21076"/>
    </source>
</evidence>
<dbReference type="PANTHER" id="PTHR43403">
    <property type="entry name" value="NAD-SPECIFIC GLUTAMATE DEHYDROGENASE"/>
    <property type="match status" value="1"/>
</dbReference>
<keyword evidence="1" id="KW-0560">Oxidoreductase</keyword>
<dbReference type="SUPFAM" id="SSF51735">
    <property type="entry name" value="NAD(P)-binding Rossmann-fold domains"/>
    <property type="match status" value="1"/>
</dbReference>
<dbReference type="InterPro" id="IPR036291">
    <property type="entry name" value="NAD(P)-bd_dom_sf"/>
</dbReference>
<proteinExistence type="predicted"/>
<dbReference type="RefSeq" id="WP_101892830.1">
    <property type="nucleotide sequence ID" value="NZ_CP022684.1"/>
</dbReference>
<dbReference type="InterPro" id="IPR049058">
    <property type="entry name" value="NAD_Glu_DH_HM2"/>
</dbReference>
<feature type="domain" description="NAD-glutamate dehydrogenase catalytic" evidence="2">
    <location>
        <begin position="724"/>
        <end position="1218"/>
    </location>
</feature>
<dbReference type="InterPro" id="IPR049062">
    <property type="entry name" value="NAD_Glu_DH_ACT2"/>
</dbReference>
<reference evidence="8" key="1">
    <citation type="submission" date="2017-08" db="EMBL/GenBank/DDBJ databases">
        <title>Direct submision.</title>
        <authorList>
            <person name="Kim S.-J."/>
            <person name="Rhee S.-K."/>
        </authorList>
    </citation>
    <scope>NUCLEOTIDE SEQUENCE [LARGE SCALE GENOMIC DNA]</scope>
    <source>
        <strain evidence="8">GI5</strain>
    </source>
</reference>
<dbReference type="InterPro" id="IPR028971">
    <property type="entry name" value="NAD-GDH_cat"/>
</dbReference>
<dbReference type="OrthoDB" id="9758052at2"/>
<evidence type="ECO:0000313" key="8">
    <source>
        <dbReference type="Proteomes" id="UP000235116"/>
    </source>
</evidence>
<dbReference type="Proteomes" id="UP000235116">
    <property type="component" value="Chromosome"/>
</dbReference>
<dbReference type="KEGG" id="kak:Kalk_03210"/>
<dbReference type="PANTHER" id="PTHR43403:SF1">
    <property type="entry name" value="NAD-SPECIFIC GLUTAMATE DEHYDROGENASE"/>
    <property type="match status" value="1"/>
</dbReference>
<evidence type="ECO:0000256" key="1">
    <source>
        <dbReference type="ARBA" id="ARBA00023002"/>
    </source>
</evidence>
<dbReference type="Pfam" id="PF21079">
    <property type="entry name" value="GDH_HM2"/>
    <property type="match status" value="1"/>
</dbReference>
<gene>
    <name evidence="7" type="ORF">Kalk_03210</name>
</gene>
<dbReference type="Pfam" id="PF21074">
    <property type="entry name" value="GDH_C"/>
    <property type="match status" value="1"/>
</dbReference>
<dbReference type="InterPro" id="IPR049056">
    <property type="entry name" value="NAD_Glu_DH_HM3"/>
</dbReference>
<dbReference type="InterPro" id="IPR046346">
    <property type="entry name" value="Aminoacid_DH-like_N_sf"/>
</dbReference>
<feature type="domain" description="NAD-glutamate dehydrogenase ACT2" evidence="5">
    <location>
        <begin position="404"/>
        <end position="492"/>
    </location>
</feature>
<dbReference type="GO" id="GO:0004352">
    <property type="term" value="F:glutamate dehydrogenase (NAD+) activity"/>
    <property type="evidence" value="ECO:0007669"/>
    <property type="project" value="InterPro"/>
</dbReference>
<dbReference type="Pfam" id="PF21078">
    <property type="entry name" value="GDH_HM3"/>
    <property type="match status" value="1"/>
</dbReference>
<feature type="domain" description="NAD-glutamate dehydrogenase N-terminal ACT1" evidence="4">
    <location>
        <begin position="39"/>
        <end position="179"/>
    </location>
</feature>
<accession>A0A2K9LGW1</accession>
<dbReference type="InterPro" id="IPR049059">
    <property type="entry name" value="NAD_Glu_DH_HM1"/>
</dbReference>
<dbReference type="Pfam" id="PF21077">
    <property type="entry name" value="GDH_ACT3"/>
    <property type="match status" value="1"/>
</dbReference>
<dbReference type="SUPFAM" id="SSF53223">
    <property type="entry name" value="Aminoacid dehydrogenase-like, N-terminal domain"/>
    <property type="match status" value="1"/>
</dbReference>
<evidence type="ECO:0000259" key="2">
    <source>
        <dbReference type="Pfam" id="PF05088"/>
    </source>
</evidence>
<dbReference type="Pfam" id="PF21073">
    <property type="entry name" value="GDH_HM1"/>
    <property type="match status" value="1"/>
</dbReference>
<dbReference type="GO" id="GO:0004069">
    <property type="term" value="F:L-aspartate:2-oxoglutarate aminotransferase activity"/>
    <property type="evidence" value="ECO:0007669"/>
    <property type="project" value="InterPro"/>
</dbReference>
<protein>
    <submittedName>
        <fullName evidence="7">NAD-glutamate dehydrogenase</fullName>
    </submittedName>
</protein>
<dbReference type="Pfam" id="PF21076">
    <property type="entry name" value="GDH_ACT2"/>
    <property type="match status" value="1"/>
</dbReference>
<evidence type="ECO:0000259" key="4">
    <source>
        <dbReference type="Pfam" id="PF21075"/>
    </source>
</evidence>
<organism evidence="7 8">
    <name type="scientific">Ketobacter alkanivorans</name>
    <dbReference type="NCBI Taxonomy" id="1917421"/>
    <lineage>
        <taxon>Bacteria</taxon>
        <taxon>Pseudomonadati</taxon>
        <taxon>Pseudomonadota</taxon>
        <taxon>Gammaproteobacteria</taxon>
        <taxon>Pseudomonadales</taxon>
        <taxon>Ketobacteraceae</taxon>
        <taxon>Ketobacter</taxon>
    </lineage>
</organism>
<name>A0A2K9LGW1_9GAMM</name>
<keyword evidence="8" id="KW-1185">Reference proteome</keyword>
<evidence type="ECO:0000313" key="7">
    <source>
        <dbReference type="EMBL" id="AUM11490.1"/>
    </source>
</evidence>
<dbReference type="InterPro" id="IPR007780">
    <property type="entry name" value="NAD_Glu_DH_bac"/>
</dbReference>
<feature type="domain" description="NAD-specific glutamate dehydrogenase C-terminal" evidence="3">
    <location>
        <begin position="1263"/>
        <end position="1600"/>
    </location>
</feature>
<dbReference type="InterPro" id="IPR048381">
    <property type="entry name" value="GDH_C"/>
</dbReference>
<evidence type="ECO:0000259" key="3">
    <source>
        <dbReference type="Pfam" id="PF21074"/>
    </source>
</evidence>
<feature type="domain" description="NAD-glutamate dehydrogenase ACT3" evidence="6">
    <location>
        <begin position="549"/>
        <end position="626"/>
    </location>
</feature>
<dbReference type="EMBL" id="CP022684">
    <property type="protein sequence ID" value="AUM11490.1"/>
    <property type="molecule type" value="Genomic_DNA"/>
</dbReference>
<dbReference type="GO" id="GO:0006538">
    <property type="term" value="P:L-glutamate catabolic process"/>
    <property type="evidence" value="ECO:0007669"/>
    <property type="project" value="InterPro"/>
</dbReference>
<dbReference type="Pfam" id="PF05088">
    <property type="entry name" value="Bac_GDH_CD"/>
    <property type="match status" value="1"/>
</dbReference>
<sequence>MVNLSLGEDYVALIERLSDMVKERFDRNHSSQTNHVLEFARHYYAAAPIQELQRKRVDDLYGMTVGLWNFLRTMPDEQPRIRVFNPRFEDHGWQSTHTVVEVLAPDCAFLVDTVMMDVVRRGISIHSVMNSVFRVQRDESGELQGLNFDTQSEGHKEALIHMEIDRQPDEALVGDITKALKETLLELSSAVGDFQIMQDRSSAIRDELHELEVNKGEASLLEVKGFLAWLVQNHFTFLAMQEYKVVDQQGKPRLQAIADTALGVSKVCHSVDLMQEDGGELIHEDKLIVFGKSGTRSRWHRPVYMDFIAIRKCDEHGKVIGEYRWVGLYTSLVFNNSPRNFPIIGHKLREVIEGSGLEPTGHDGKRLMQILETFPREELFQTTTEALLKTAVGILHIQERRRLRLFVRKGQFGRFLSCLIYTPRDGYSTALRRAFQNVLYEYVDVEDMEFNTYFTESTLARLYIVLKVKQGSKMDFDVREVEDRLVELARSWADRLYETLIESFGEDRAGMLQSAYADAFSTSYREEFPTRTAVSDIEHIENLSEHSPLAVSFYRSLEDDPKALRFKLFRRDRNIPLSDVLPMLEHLGLRVLGGRPYRIQKKDDATIWVYDFSVRYFGDAIIDIEKIKSKFQDAFLNTWRGMAEDDSFNRLVLSVGLDWREVAMLRAYARYFKQTGFAFSQTYIKDALVNHPEVARSLVDFFELRFGLNSDSSESAETALKARILEQLDQVASLDEDRILRRYLDMMVGTLRTNFYQKDAQGNSKPYISLKVSPKTIPDLPKPLPLFEIFVYSPRVEGVHLRGGKVARGGLRWSDRREDFRTEVLGLVKAQQVKNAVIVPVGAKGGFYPKKLPKNGSRDAVLAEGIACYKTFIRGLLDITDNLQNGEVVPPANVIRKDDDDPYLVVAADKGTATFSDIANSLSDEYGFWLGDAFASGGSVGYDHKKMGITARGAWVSVQRHFRELGINVQNTPVTLIGIGDMAGDVFGNGLLQSRTLQMVAAFNHMHIFVDPNPEPEQSFLERERLFNLPRSSWEDYNADLISAGGGLFSRSAKSIRITPQMKERFAIEADALNPTELISALLKAPVDLIWNGGIGTYVKSSKELNSDVGDKANDGLRVNGCDVKAKVIGEGGNLGMTQLGRIEYGLRGGLSNTDFIDNAGGVDCSDHEVNIKILLNDIVHNGDMTLKQRNELLAQMTDEVAELVLKNNYRQTQALSVARSETTYRMGEYKRYIHALTTSGKLDRELENIPGDEELHDRIVNGKGLMRPELSTLLSYTKAILKDELTHSALPDDDFICHEIEKAFPKVLVEKYRDPLYAHKLRREIVATQVASGMVDFMGITFVHRMKDAAGASVPDIAKAFIASRDVFDLENWWLQIEALDYKIEASEQLEMMRMLIRLMRRATRWFLRNNRCGVNVREAIDRFHSGVQAVANSLPAVLSGPRREVWEKRHNRYVEKGVPSTLATFIAGADSMLPVLGIIQAAEVTGKPVAEVAEVYFSLGSQLDLYWFSEEINALNIENHWQALAREAYRDDLDWQQRTLTVGVLQMAGVAHSVDERVAAWAQHHEIMIGRWKSLISEFHSMEVKEFSMYGVALRELMDLAQTTLHSEGDRASDS</sequence>